<comment type="subcellular location">
    <subcellularLocation>
        <location evidence="1">Cell membrane</location>
        <topology evidence="1">Multi-pass membrane protein</topology>
    </subcellularLocation>
</comment>
<evidence type="ECO:0000256" key="1">
    <source>
        <dbReference type="ARBA" id="ARBA00004651"/>
    </source>
</evidence>
<dbReference type="InterPro" id="IPR018076">
    <property type="entry name" value="T2SS_GspF_dom"/>
</dbReference>
<dbReference type="Proteomes" id="UP000281708">
    <property type="component" value="Unassembled WGS sequence"/>
</dbReference>
<evidence type="ECO:0000313" key="8">
    <source>
        <dbReference type="EMBL" id="RLV48279.1"/>
    </source>
</evidence>
<dbReference type="AlphaFoldDB" id="A0A3L8P104"/>
<organism evidence="8 9">
    <name type="scientific">Nocardioides mangrovicus</name>
    <dbReference type="NCBI Taxonomy" id="2478913"/>
    <lineage>
        <taxon>Bacteria</taxon>
        <taxon>Bacillati</taxon>
        <taxon>Actinomycetota</taxon>
        <taxon>Actinomycetes</taxon>
        <taxon>Propionibacteriales</taxon>
        <taxon>Nocardioidaceae</taxon>
        <taxon>Nocardioides</taxon>
    </lineage>
</organism>
<sequence length="274" mass="27715">MTASVLLAAVSAGAAMGLWSGPRRTPAPVAPDPRQQGSSGWRPRWWSRWWALPVPALAAVAAAVVVGGRLPVLAAIGVGVALGVRRLLLARARSAAANAAAEDVSRFCEAVAAELAAGSPAGQALQVAADETPGLASLATAADLGADVPAAMRALAEQPGRHDLRVVAAAWQVALRSGGGLADPLQRAAVAVRERRRTARLVQAELAPARATAWLMAALPAVFLMAGSGLGGHPLSFLLGTPLGLGCAGTGLLLSYLGLAWLERIAATVEQAPG</sequence>
<protein>
    <recommendedName>
        <fullName evidence="7">Type II secretion system protein GspF domain-containing protein</fullName>
    </recommendedName>
</protein>
<evidence type="ECO:0000256" key="2">
    <source>
        <dbReference type="ARBA" id="ARBA00022475"/>
    </source>
</evidence>
<feature type="transmembrane region" description="Helical" evidence="6">
    <location>
        <begin position="243"/>
        <end position="262"/>
    </location>
</feature>
<gene>
    <name evidence="8" type="ORF">D9V37_19740</name>
</gene>
<keyword evidence="4 6" id="KW-1133">Transmembrane helix</keyword>
<evidence type="ECO:0000256" key="3">
    <source>
        <dbReference type="ARBA" id="ARBA00022692"/>
    </source>
</evidence>
<comment type="caution">
    <text evidence="8">The sequence shown here is derived from an EMBL/GenBank/DDBJ whole genome shotgun (WGS) entry which is preliminary data.</text>
</comment>
<name>A0A3L8P104_9ACTN</name>
<evidence type="ECO:0000256" key="5">
    <source>
        <dbReference type="ARBA" id="ARBA00023136"/>
    </source>
</evidence>
<dbReference type="EMBL" id="RDBE01000010">
    <property type="protein sequence ID" value="RLV48279.1"/>
    <property type="molecule type" value="Genomic_DNA"/>
</dbReference>
<dbReference type="PANTHER" id="PTHR35007">
    <property type="entry name" value="INTEGRAL MEMBRANE PROTEIN-RELATED"/>
    <property type="match status" value="1"/>
</dbReference>
<keyword evidence="2" id="KW-1003">Cell membrane</keyword>
<dbReference type="Pfam" id="PF00482">
    <property type="entry name" value="T2SSF"/>
    <property type="match status" value="1"/>
</dbReference>
<dbReference type="RefSeq" id="WP_121807783.1">
    <property type="nucleotide sequence ID" value="NZ_RDBE01000010.1"/>
</dbReference>
<keyword evidence="5 6" id="KW-0472">Membrane</keyword>
<accession>A0A3L8P104</accession>
<keyword evidence="9" id="KW-1185">Reference proteome</keyword>
<feature type="transmembrane region" description="Helical" evidence="6">
    <location>
        <begin position="55"/>
        <end position="84"/>
    </location>
</feature>
<dbReference type="GO" id="GO:0005886">
    <property type="term" value="C:plasma membrane"/>
    <property type="evidence" value="ECO:0007669"/>
    <property type="project" value="UniProtKB-SubCell"/>
</dbReference>
<dbReference type="PANTHER" id="PTHR35007:SF4">
    <property type="entry name" value="CONSERVED TRANSMEMBRANE PROTEIN-RELATED"/>
    <property type="match status" value="1"/>
</dbReference>
<proteinExistence type="predicted"/>
<evidence type="ECO:0000313" key="9">
    <source>
        <dbReference type="Proteomes" id="UP000281708"/>
    </source>
</evidence>
<evidence type="ECO:0000259" key="7">
    <source>
        <dbReference type="Pfam" id="PF00482"/>
    </source>
</evidence>
<keyword evidence="3 6" id="KW-0812">Transmembrane</keyword>
<dbReference type="OrthoDB" id="3830559at2"/>
<evidence type="ECO:0000256" key="4">
    <source>
        <dbReference type="ARBA" id="ARBA00022989"/>
    </source>
</evidence>
<reference evidence="8 9" key="1">
    <citation type="submission" date="2018-10" db="EMBL/GenBank/DDBJ databases">
        <title>Marmoricola sp. 4Q3S-7 whole genome shotgun sequence.</title>
        <authorList>
            <person name="Li F."/>
        </authorList>
    </citation>
    <scope>NUCLEOTIDE SEQUENCE [LARGE SCALE GENOMIC DNA]</scope>
    <source>
        <strain evidence="8 9">4Q3S-7</strain>
    </source>
</reference>
<feature type="domain" description="Type II secretion system protein GspF" evidence="7">
    <location>
        <begin position="107"/>
        <end position="224"/>
    </location>
</feature>
<evidence type="ECO:0000256" key="6">
    <source>
        <dbReference type="SAM" id="Phobius"/>
    </source>
</evidence>
<feature type="transmembrane region" description="Helical" evidence="6">
    <location>
        <begin position="213"/>
        <end position="231"/>
    </location>
</feature>